<dbReference type="InterPro" id="IPR024726">
    <property type="entry name" value="FhuF_C"/>
</dbReference>
<keyword evidence="3" id="KW-1185">Reference proteome</keyword>
<evidence type="ECO:0000313" key="3">
    <source>
        <dbReference type="Proteomes" id="UP000250434"/>
    </source>
</evidence>
<evidence type="ECO:0000259" key="1">
    <source>
        <dbReference type="Pfam" id="PF11575"/>
    </source>
</evidence>
<dbReference type="KEGG" id="aab:A4R43_18525"/>
<sequence length="206" mass="22036">MTAVKATVLADPGWLREDLKTAERMYGRAAGPRVLGTVRWYSASSVLVAPSAESLFTGRIADPSLDALTLNLQPDGRYVDARSDRVLDGGIPELGQAMRTTLATVIPPISEACGATENALWAIATDSIANRLLWSGDAARAVELAGQLAEAIGPSLPRPRFTTVGRNTIVKRASCCLIYEIPRADKCASCPRQTPEERAARLRGFG</sequence>
<dbReference type="GO" id="GO:0051537">
    <property type="term" value="F:2 iron, 2 sulfur cluster binding"/>
    <property type="evidence" value="ECO:0007669"/>
    <property type="project" value="InterPro"/>
</dbReference>
<dbReference type="EMBL" id="CP015163">
    <property type="protein sequence ID" value="AXB44267.1"/>
    <property type="molecule type" value="Genomic_DNA"/>
</dbReference>
<reference evidence="2 3" key="1">
    <citation type="submission" date="2016-04" db="EMBL/GenBank/DDBJ databases">
        <title>Complete genome sequence and analysis of deep-sea sediment isolate, Amycolatopsis sp. WP1.</title>
        <authorList>
            <person name="Wang H."/>
            <person name="Chen S."/>
            <person name="Wu Q."/>
        </authorList>
    </citation>
    <scope>NUCLEOTIDE SEQUENCE [LARGE SCALE GENOMIC DNA]</scope>
    <source>
        <strain evidence="2 3">WP1</strain>
    </source>
</reference>
<accession>A0A344L893</accession>
<dbReference type="Pfam" id="PF11575">
    <property type="entry name" value="FhuF_C"/>
    <property type="match status" value="1"/>
</dbReference>
<dbReference type="RefSeq" id="WP_113693508.1">
    <property type="nucleotide sequence ID" value="NZ_CP015163.1"/>
</dbReference>
<dbReference type="OrthoDB" id="3290158at2"/>
<dbReference type="AlphaFoldDB" id="A0A344L893"/>
<dbReference type="Proteomes" id="UP000250434">
    <property type="component" value="Chromosome"/>
</dbReference>
<evidence type="ECO:0000313" key="2">
    <source>
        <dbReference type="EMBL" id="AXB44267.1"/>
    </source>
</evidence>
<name>A0A344L893_9PSEU</name>
<feature type="domain" description="Ferric siderophore reductase C-terminal" evidence="1">
    <location>
        <begin position="172"/>
        <end position="192"/>
    </location>
</feature>
<proteinExistence type="predicted"/>
<protein>
    <submittedName>
        <fullName evidence="2">Fe-S oxidoreductase</fullName>
    </submittedName>
</protein>
<organism evidence="2 3">
    <name type="scientific">Amycolatopsis albispora</name>
    <dbReference type="NCBI Taxonomy" id="1804986"/>
    <lineage>
        <taxon>Bacteria</taxon>
        <taxon>Bacillati</taxon>
        <taxon>Actinomycetota</taxon>
        <taxon>Actinomycetes</taxon>
        <taxon>Pseudonocardiales</taxon>
        <taxon>Pseudonocardiaceae</taxon>
        <taxon>Amycolatopsis</taxon>
    </lineage>
</organism>
<gene>
    <name evidence="2" type="ORF">A4R43_18525</name>
</gene>